<keyword evidence="2 5" id="KW-0812">Transmembrane</keyword>
<reference evidence="7" key="1">
    <citation type="journal article" date="2021" name="Microorganisms">
        <title>Acidisoma silvae sp. nov. and Acidisomacellulosilytica sp. nov., Two Acidophilic Bacteria Isolated from Decaying Wood, Hydrolyzing Cellulose and Producing Poly-3-hydroxybutyrate.</title>
        <authorList>
            <person name="Mieszkin S."/>
            <person name="Pouder E."/>
            <person name="Uroz S."/>
            <person name="Simon-Colin C."/>
            <person name="Alain K."/>
        </authorList>
    </citation>
    <scope>NUCLEOTIDE SEQUENCE</scope>
    <source>
        <strain evidence="7">HW T2.11</strain>
    </source>
</reference>
<evidence type="ECO:0000313" key="7">
    <source>
        <dbReference type="EMBL" id="MCB8874109.1"/>
    </source>
</evidence>
<evidence type="ECO:0000256" key="4">
    <source>
        <dbReference type="ARBA" id="ARBA00023136"/>
    </source>
</evidence>
<proteinExistence type="predicted"/>
<reference evidence="7" key="2">
    <citation type="submission" date="2021-01" db="EMBL/GenBank/DDBJ databases">
        <authorList>
            <person name="Mieszkin S."/>
            <person name="Pouder E."/>
            <person name="Alain K."/>
        </authorList>
    </citation>
    <scope>NUCLEOTIDE SEQUENCE</scope>
    <source>
        <strain evidence="7">HW T2.11</strain>
    </source>
</reference>
<feature type="domain" description="Lipopolysaccharide assembly protein A" evidence="6">
    <location>
        <begin position="21"/>
        <end position="84"/>
    </location>
</feature>
<evidence type="ECO:0000256" key="1">
    <source>
        <dbReference type="ARBA" id="ARBA00022475"/>
    </source>
</evidence>
<protein>
    <submittedName>
        <fullName evidence="7">LapA family protein</fullName>
    </submittedName>
</protein>
<keyword evidence="4 5" id="KW-0472">Membrane</keyword>
<dbReference type="Pfam" id="PF06305">
    <property type="entry name" value="LapA_dom"/>
    <property type="match status" value="1"/>
</dbReference>
<keyword evidence="8" id="KW-1185">Reference proteome</keyword>
<dbReference type="AlphaFoldDB" id="A0A964DXP5"/>
<evidence type="ECO:0000259" key="6">
    <source>
        <dbReference type="Pfam" id="PF06305"/>
    </source>
</evidence>
<comment type="caution">
    <text evidence="7">The sequence shown here is derived from an EMBL/GenBank/DDBJ whole genome shotgun (WGS) entry which is preliminary data.</text>
</comment>
<sequence>MLRLIPALILVLILIVFGLSNRETVTLGFWPTDYAASLPLSVAILIGMALAFLLGALIVWLDHLGLGRRARRAEAQVRRLQAQLAEAELRHAPPIMPVTMMPPARTPVMAGTVSAPLPPPEA</sequence>
<keyword evidence="1" id="KW-1003">Cell membrane</keyword>
<dbReference type="RefSeq" id="WP_227319762.1">
    <property type="nucleotide sequence ID" value="NZ_JAESVB010000001.1"/>
</dbReference>
<dbReference type="GO" id="GO:0005886">
    <property type="term" value="C:plasma membrane"/>
    <property type="evidence" value="ECO:0007669"/>
    <property type="project" value="InterPro"/>
</dbReference>
<evidence type="ECO:0000256" key="3">
    <source>
        <dbReference type="ARBA" id="ARBA00022989"/>
    </source>
</evidence>
<organism evidence="7 8">
    <name type="scientific">Acidisoma silvae</name>
    <dbReference type="NCBI Taxonomy" id="2802396"/>
    <lineage>
        <taxon>Bacteria</taxon>
        <taxon>Pseudomonadati</taxon>
        <taxon>Pseudomonadota</taxon>
        <taxon>Alphaproteobacteria</taxon>
        <taxon>Acetobacterales</taxon>
        <taxon>Acidocellaceae</taxon>
        <taxon>Acidisoma</taxon>
    </lineage>
</organism>
<name>A0A964DXP5_9PROT</name>
<feature type="transmembrane region" description="Helical" evidence="5">
    <location>
        <begin position="38"/>
        <end position="61"/>
    </location>
</feature>
<dbReference type="EMBL" id="JAESVB010000001">
    <property type="protein sequence ID" value="MCB8874109.1"/>
    <property type="molecule type" value="Genomic_DNA"/>
</dbReference>
<evidence type="ECO:0000256" key="5">
    <source>
        <dbReference type="SAM" id="Phobius"/>
    </source>
</evidence>
<dbReference type="InterPro" id="IPR010445">
    <property type="entry name" value="LapA_dom"/>
</dbReference>
<keyword evidence="3 5" id="KW-1133">Transmembrane helix</keyword>
<gene>
    <name evidence="7" type="ORF">ASILVAE211_02860</name>
</gene>
<dbReference type="Proteomes" id="UP000708298">
    <property type="component" value="Unassembled WGS sequence"/>
</dbReference>
<evidence type="ECO:0000313" key="8">
    <source>
        <dbReference type="Proteomes" id="UP000708298"/>
    </source>
</evidence>
<accession>A0A964DXP5</accession>
<evidence type="ECO:0000256" key="2">
    <source>
        <dbReference type="ARBA" id="ARBA00022692"/>
    </source>
</evidence>